<dbReference type="PROSITE" id="PS50966">
    <property type="entry name" value="ZF_SWIM"/>
    <property type="match status" value="1"/>
</dbReference>
<keyword evidence="1" id="KW-0862">Zinc</keyword>
<protein>
    <recommendedName>
        <fullName evidence="2">SWIM-type domain-containing protein</fullName>
    </recommendedName>
</protein>
<evidence type="ECO:0000256" key="1">
    <source>
        <dbReference type="PROSITE-ProRule" id="PRU00325"/>
    </source>
</evidence>
<feature type="domain" description="SWIM-type" evidence="2">
    <location>
        <begin position="70"/>
        <end position="108"/>
    </location>
</feature>
<gene>
    <name evidence="3" type="ORF">DEF24_10175</name>
</gene>
<comment type="caution">
    <text evidence="3">The sequence shown here is derived from an EMBL/GenBank/DDBJ whole genome shotgun (WGS) entry which is preliminary data.</text>
</comment>
<sequence>MTRCRYCNRKLRSARSIALGYGPTCRAKALKEARARVIAQHRPTTVDKAELLIADGGIVPLRGNRVWRVVSTDGTATYKTHAAACTCPAGVRGRATCYHRVAAELMALAA</sequence>
<keyword evidence="1" id="KW-0863">Zinc-finger</keyword>
<evidence type="ECO:0000259" key="2">
    <source>
        <dbReference type="PROSITE" id="PS50966"/>
    </source>
</evidence>
<evidence type="ECO:0000313" key="4">
    <source>
        <dbReference type="Proteomes" id="UP000253318"/>
    </source>
</evidence>
<dbReference type="AlphaFoldDB" id="A0A368T6G8"/>
<accession>A0A368T6G8</accession>
<keyword evidence="4" id="KW-1185">Reference proteome</keyword>
<proteinExistence type="predicted"/>
<evidence type="ECO:0000313" key="3">
    <source>
        <dbReference type="EMBL" id="RCV59329.1"/>
    </source>
</evidence>
<dbReference type="Pfam" id="PF19474">
    <property type="entry name" value="DUF6011"/>
    <property type="match status" value="1"/>
</dbReference>
<dbReference type="InterPro" id="IPR046053">
    <property type="entry name" value="DUF6011"/>
</dbReference>
<keyword evidence="1" id="KW-0479">Metal-binding</keyword>
<dbReference type="EMBL" id="QEIN01000063">
    <property type="protein sequence ID" value="RCV59329.1"/>
    <property type="molecule type" value="Genomic_DNA"/>
</dbReference>
<dbReference type="InterPro" id="IPR007527">
    <property type="entry name" value="Znf_SWIM"/>
</dbReference>
<dbReference type="Proteomes" id="UP000253318">
    <property type="component" value="Unassembled WGS sequence"/>
</dbReference>
<dbReference type="OrthoDB" id="3213965at2"/>
<reference evidence="3 4" key="1">
    <citation type="submission" date="2018-04" db="EMBL/GenBank/DDBJ databases">
        <title>Novel actinobacteria from marine sediment.</title>
        <authorList>
            <person name="Ng Z.Y."/>
            <person name="Tan G.Y.A."/>
        </authorList>
    </citation>
    <scope>NUCLEOTIDE SEQUENCE [LARGE SCALE GENOMIC DNA]</scope>
    <source>
        <strain evidence="3 4">TPS81</strain>
    </source>
</reference>
<name>A0A368T6G8_9ACTN</name>
<organism evidence="3 4">
    <name type="scientific">Marinitenerispora sediminis</name>
    <dbReference type="NCBI Taxonomy" id="1931232"/>
    <lineage>
        <taxon>Bacteria</taxon>
        <taxon>Bacillati</taxon>
        <taxon>Actinomycetota</taxon>
        <taxon>Actinomycetes</taxon>
        <taxon>Streptosporangiales</taxon>
        <taxon>Nocardiopsidaceae</taxon>
        <taxon>Marinitenerispora</taxon>
    </lineage>
</organism>
<dbReference type="GO" id="GO:0008270">
    <property type="term" value="F:zinc ion binding"/>
    <property type="evidence" value="ECO:0007669"/>
    <property type="project" value="UniProtKB-KW"/>
</dbReference>